<reference evidence="3" key="1">
    <citation type="submission" date="2020-11" db="EMBL/GenBank/DDBJ databases">
        <authorList>
            <consortium name="DOE Joint Genome Institute"/>
            <person name="Ahrendt S."/>
            <person name="Riley R."/>
            <person name="Andreopoulos W."/>
            <person name="Labutti K."/>
            <person name="Pangilinan J."/>
            <person name="Ruiz-Duenas F.J."/>
            <person name="Barrasa J.M."/>
            <person name="Sanchez-Garcia M."/>
            <person name="Camarero S."/>
            <person name="Miyauchi S."/>
            <person name="Serrano A."/>
            <person name="Linde D."/>
            <person name="Babiker R."/>
            <person name="Drula E."/>
            <person name="Ayuso-Fernandez I."/>
            <person name="Pacheco R."/>
            <person name="Padilla G."/>
            <person name="Ferreira P."/>
            <person name="Barriuso J."/>
            <person name="Kellner H."/>
            <person name="Castanera R."/>
            <person name="Alfaro M."/>
            <person name="Ramirez L."/>
            <person name="Pisabarro A.G."/>
            <person name="Kuo A."/>
            <person name="Tritt A."/>
            <person name="Lipzen A."/>
            <person name="He G."/>
            <person name="Yan M."/>
            <person name="Ng V."/>
            <person name="Cullen D."/>
            <person name="Martin F."/>
            <person name="Rosso M.-N."/>
            <person name="Henrissat B."/>
            <person name="Hibbett D."/>
            <person name="Martinez A.T."/>
            <person name="Grigoriev I.V."/>
        </authorList>
    </citation>
    <scope>NUCLEOTIDE SEQUENCE</scope>
    <source>
        <strain evidence="3">CBS 247.69</strain>
    </source>
</reference>
<feature type="domain" description="ARID" evidence="2">
    <location>
        <begin position="144"/>
        <end position="242"/>
    </location>
</feature>
<dbReference type="InterPro" id="IPR036431">
    <property type="entry name" value="ARID_dom_sf"/>
</dbReference>
<sequence>MPANSVFDPSPYFNNLDPTQAAKQMAALTAASQARIANSRPASLLSSSNGTNSAPFLGGTTSTNYPAANLDSVSGSTVHAAFPMQTNHNANPAFLDPSMSQPSVARSQPQPSTPLKQRQQGFLNGLAHVMAKQRNTPLPPALTGVSTPSYDPNTSPFKSVESSEIGSFRLAGRDIDLFKLWGVVIQSGGGPVVSNNNGWGAVASQFGLPDEIPQPSGISVSAAQAISQYYFMLLLPFESFYRQNMQEQHKRAQATARPNGPLGSQPPQLHLNQNRPTLAVPSISQPVQSRGIAGAVTGSQPGSTALTQTSHVTPHATTGISLLDSMANGHIAEGNVLDQEIQGIKRKMDFDQGEKRARQKTGSEPPESTPSAVLTVSDRSSVPITSTPVATTTMVSRIRQQPSRRKIEYVPLTREVETYGGRDLRSLENEMANLPQRRPLRDINDWGTVDIEALTMSIRSRLSTELSYALTTFTLLSTMRGQTPGSGFPIFQAADLLDEVLDLLEEQAFDNVEDSVDSALLQQGFYIITNRALVNMVTESQSQSFASLEPHQGTKNPDLGPRQRPGNIILAVLNIIRNLSTIPDNLDFISRHTRLIDIMLRLCTINKEGLPTPTSPALSLGDLVIVRKDTLYTLTNIAGNVHLANAASSTTFRMASRAFQLVSSYLVDPVEAVSPLACMQLTGIPSNGNFKPPLLADIALDVLTRLSQSDSNRQVFAKTIPQASILRLFEALVHRLPIVDADFQLVAREAWLSYLEKIVMAIYSLTFLAPPSMKQKVKADHTLAFKSVMLRMLQKFVVGPNNEGRGVFGVCAKRAIEAMKVLDDAEDSFDTSKSAVPTMSFGMGYGEVGDNGAERGTGLLGGHRGTTWDILMMREIHADPVMFGELESLARIEC</sequence>
<dbReference type="SMART" id="SM01014">
    <property type="entry name" value="ARID"/>
    <property type="match status" value="1"/>
</dbReference>
<dbReference type="GO" id="GO:0003677">
    <property type="term" value="F:DNA binding"/>
    <property type="evidence" value="ECO:0007669"/>
    <property type="project" value="InterPro"/>
</dbReference>
<dbReference type="EMBL" id="MU150347">
    <property type="protein sequence ID" value="KAF9458217.1"/>
    <property type="molecule type" value="Genomic_DNA"/>
</dbReference>
<feature type="compositionally biased region" description="Polar residues" evidence="1">
    <location>
        <begin position="297"/>
        <end position="312"/>
    </location>
</feature>
<feature type="region of interest" description="Disordered" evidence="1">
    <location>
        <begin position="246"/>
        <end position="312"/>
    </location>
</feature>
<dbReference type="SUPFAM" id="SSF46774">
    <property type="entry name" value="ARID-like"/>
    <property type="match status" value="1"/>
</dbReference>
<feature type="region of interest" description="Disordered" evidence="1">
    <location>
        <begin position="349"/>
        <end position="376"/>
    </location>
</feature>
<dbReference type="InterPro" id="IPR001606">
    <property type="entry name" value="ARID_dom"/>
</dbReference>
<keyword evidence="4" id="KW-1185">Reference proteome</keyword>
<dbReference type="SMART" id="SM00501">
    <property type="entry name" value="BRIGHT"/>
    <property type="match status" value="1"/>
</dbReference>
<dbReference type="OrthoDB" id="1938591at2759"/>
<evidence type="ECO:0000256" key="1">
    <source>
        <dbReference type="SAM" id="MobiDB-lite"/>
    </source>
</evidence>
<dbReference type="Pfam" id="PF01388">
    <property type="entry name" value="ARID"/>
    <property type="match status" value="1"/>
</dbReference>
<dbReference type="AlphaFoldDB" id="A0A9P5XX69"/>
<feature type="region of interest" description="Disordered" evidence="1">
    <location>
        <begin position="544"/>
        <end position="563"/>
    </location>
</feature>
<feature type="compositionally biased region" description="Polar residues" evidence="1">
    <location>
        <begin position="98"/>
        <end position="118"/>
    </location>
</feature>
<dbReference type="CDD" id="cd16100">
    <property type="entry name" value="ARID"/>
    <property type="match status" value="1"/>
</dbReference>
<dbReference type="PROSITE" id="PS51011">
    <property type="entry name" value="ARID"/>
    <property type="match status" value="1"/>
</dbReference>
<gene>
    <name evidence="3" type="ORF">BDZ94DRAFT_1174112</name>
</gene>
<dbReference type="Proteomes" id="UP000807353">
    <property type="component" value="Unassembled WGS sequence"/>
</dbReference>
<dbReference type="Gene3D" id="1.10.150.60">
    <property type="entry name" value="ARID DNA-binding domain"/>
    <property type="match status" value="1"/>
</dbReference>
<feature type="region of interest" description="Disordered" evidence="1">
    <location>
        <begin position="136"/>
        <end position="158"/>
    </location>
</feature>
<feature type="region of interest" description="Disordered" evidence="1">
    <location>
        <begin position="88"/>
        <end position="118"/>
    </location>
</feature>
<evidence type="ECO:0000313" key="4">
    <source>
        <dbReference type="Proteomes" id="UP000807353"/>
    </source>
</evidence>
<organism evidence="3 4">
    <name type="scientific">Collybia nuda</name>
    <dbReference type="NCBI Taxonomy" id="64659"/>
    <lineage>
        <taxon>Eukaryota</taxon>
        <taxon>Fungi</taxon>
        <taxon>Dikarya</taxon>
        <taxon>Basidiomycota</taxon>
        <taxon>Agaricomycotina</taxon>
        <taxon>Agaricomycetes</taxon>
        <taxon>Agaricomycetidae</taxon>
        <taxon>Agaricales</taxon>
        <taxon>Tricholomatineae</taxon>
        <taxon>Clitocybaceae</taxon>
        <taxon>Collybia</taxon>
    </lineage>
</organism>
<proteinExistence type="predicted"/>
<accession>A0A9P5XX69</accession>
<evidence type="ECO:0000259" key="2">
    <source>
        <dbReference type="PROSITE" id="PS51011"/>
    </source>
</evidence>
<feature type="compositionally biased region" description="Polar residues" evidence="1">
    <location>
        <begin position="144"/>
        <end position="158"/>
    </location>
</feature>
<name>A0A9P5XX69_9AGAR</name>
<comment type="caution">
    <text evidence="3">The sequence shown here is derived from an EMBL/GenBank/DDBJ whole genome shotgun (WGS) entry which is preliminary data.</text>
</comment>
<protein>
    <recommendedName>
        <fullName evidence="2">ARID domain-containing protein</fullName>
    </recommendedName>
</protein>
<evidence type="ECO:0000313" key="3">
    <source>
        <dbReference type="EMBL" id="KAF9458217.1"/>
    </source>
</evidence>
<feature type="compositionally biased region" description="Polar residues" evidence="1">
    <location>
        <begin position="265"/>
        <end position="288"/>
    </location>
</feature>